<dbReference type="SUPFAM" id="SSF56399">
    <property type="entry name" value="ADP-ribosylation"/>
    <property type="match status" value="1"/>
</dbReference>
<dbReference type="Pfam" id="PF02877">
    <property type="entry name" value="PARP_reg"/>
    <property type="match status" value="1"/>
</dbReference>
<comment type="caution">
    <text evidence="7">The sequence shown here is derived from an EMBL/GenBank/DDBJ whole genome shotgun (WGS) entry which is preliminary data.</text>
</comment>
<keyword evidence="6" id="KW-0539">Nucleus</keyword>
<dbReference type="Gene3D" id="1.20.142.10">
    <property type="entry name" value="Poly(ADP-ribose) polymerase, regulatory domain"/>
    <property type="match status" value="1"/>
</dbReference>
<dbReference type="InterPro" id="IPR012317">
    <property type="entry name" value="Poly(ADP-ribose)pol_cat_dom"/>
</dbReference>
<reference evidence="7" key="1">
    <citation type="submission" date="2020-04" db="EMBL/GenBank/DDBJ databases">
        <authorList>
            <person name="Alioto T."/>
            <person name="Alioto T."/>
            <person name="Gomez Garrido J."/>
        </authorList>
    </citation>
    <scope>NUCLEOTIDE SEQUENCE</scope>
    <source>
        <strain evidence="7">A484AB</strain>
    </source>
</reference>
<evidence type="ECO:0000256" key="3">
    <source>
        <dbReference type="ARBA" id="ARBA00022679"/>
    </source>
</evidence>
<dbReference type="PROSITE" id="PS51060">
    <property type="entry name" value="PARP_ALPHA_HD"/>
    <property type="match status" value="1"/>
</dbReference>
<dbReference type="OrthoDB" id="1729737at2759"/>
<organism evidence="7 8">
    <name type="scientific">Paramuricea clavata</name>
    <name type="common">Red gorgonian</name>
    <name type="synonym">Violescent sea-whip</name>
    <dbReference type="NCBI Taxonomy" id="317549"/>
    <lineage>
        <taxon>Eukaryota</taxon>
        <taxon>Metazoa</taxon>
        <taxon>Cnidaria</taxon>
        <taxon>Anthozoa</taxon>
        <taxon>Octocorallia</taxon>
        <taxon>Malacalcyonacea</taxon>
        <taxon>Plexauridae</taxon>
        <taxon>Paramuricea</taxon>
    </lineage>
</organism>
<evidence type="ECO:0000256" key="4">
    <source>
        <dbReference type="ARBA" id="ARBA00022695"/>
    </source>
</evidence>
<keyword evidence="8" id="KW-1185">Reference proteome</keyword>
<dbReference type="Pfam" id="PF00644">
    <property type="entry name" value="PARP"/>
    <property type="match status" value="1"/>
</dbReference>
<evidence type="ECO:0000313" key="8">
    <source>
        <dbReference type="Proteomes" id="UP001152795"/>
    </source>
</evidence>
<dbReference type="Proteomes" id="UP001152795">
    <property type="component" value="Unassembled WGS sequence"/>
</dbReference>
<gene>
    <name evidence="7" type="ORF">PACLA_8A071018</name>
</gene>
<dbReference type="EMBL" id="CACRXK020020306">
    <property type="protein sequence ID" value="CAB4034661.1"/>
    <property type="molecule type" value="Genomic_DNA"/>
</dbReference>
<dbReference type="GO" id="GO:0005634">
    <property type="term" value="C:nucleus"/>
    <property type="evidence" value="ECO:0007669"/>
    <property type="project" value="UniProtKB-SubCell"/>
</dbReference>
<evidence type="ECO:0000256" key="2">
    <source>
        <dbReference type="ARBA" id="ARBA00022676"/>
    </source>
</evidence>
<dbReference type="AlphaFoldDB" id="A0A7D9JSZ7"/>
<dbReference type="GO" id="GO:0016779">
    <property type="term" value="F:nucleotidyltransferase activity"/>
    <property type="evidence" value="ECO:0007669"/>
    <property type="project" value="UniProtKB-KW"/>
</dbReference>
<proteinExistence type="predicted"/>
<evidence type="ECO:0000313" key="7">
    <source>
        <dbReference type="EMBL" id="CAB4034661.1"/>
    </source>
</evidence>
<dbReference type="PANTHER" id="PTHR46530">
    <property type="entry name" value="PROTEIN MONO-ADP-RIBOSYLTRANSFERASE PARP4"/>
    <property type="match status" value="1"/>
</dbReference>
<keyword evidence="5" id="KW-0520">NAD</keyword>
<dbReference type="InterPro" id="IPR004102">
    <property type="entry name" value="Poly(ADP-ribose)pol_reg_dom"/>
</dbReference>
<dbReference type="InterPro" id="IPR031273">
    <property type="entry name" value="PARP4"/>
</dbReference>
<keyword evidence="3" id="KW-0808">Transferase</keyword>
<dbReference type="PANTHER" id="PTHR46530:SF1">
    <property type="entry name" value="PROTEIN MONO-ADP-RIBOSYLTRANSFERASE PARP4"/>
    <property type="match status" value="1"/>
</dbReference>
<dbReference type="SUPFAM" id="SSF47587">
    <property type="entry name" value="Domain of poly(ADP-ribose) polymerase"/>
    <property type="match status" value="1"/>
</dbReference>
<keyword evidence="2" id="KW-0328">Glycosyltransferase</keyword>
<protein>
    <submittedName>
        <fullName evidence="7">Poly [ADP-ribose] polymerase 4-like</fullName>
    </submittedName>
</protein>
<dbReference type="Gene3D" id="3.90.228.10">
    <property type="match status" value="1"/>
</dbReference>
<dbReference type="PROSITE" id="PS51059">
    <property type="entry name" value="PARP_CATALYTIC"/>
    <property type="match status" value="1"/>
</dbReference>
<comment type="subcellular location">
    <subcellularLocation>
        <location evidence="1">Nucleus</location>
    </subcellularLocation>
</comment>
<dbReference type="GO" id="GO:0005737">
    <property type="term" value="C:cytoplasm"/>
    <property type="evidence" value="ECO:0007669"/>
    <property type="project" value="TreeGrafter"/>
</dbReference>
<evidence type="ECO:0000256" key="5">
    <source>
        <dbReference type="ARBA" id="ARBA00023027"/>
    </source>
</evidence>
<keyword evidence="4" id="KW-0548">Nucleotidyltransferase</keyword>
<evidence type="ECO:0000256" key="6">
    <source>
        <dbReference type="ARBA" id="ARBA00023242"/>
    </source>
</evidence>
<sequence>NNISSQISNKDSLSPSLKALVHSIWSDAIGELTSLLSVSVERLKLQDIGKAEGILQAIREISDKKRHSQENLKKYSDEFYSLIPHNEKNTKEINTKRVIAEKQDLCQLIKDMLNVSEATNFSSRSSDEAKYKALGCHLEKVSESSDEYMNIVNRVQSTSVSDIKVQNVFTCQRPVEAANFQQHIGNVTQLFHSSKAQNFLGILSRGLLLPKVVVSDYGGERSDAGSLGTGIYFGLDASTSVKYSSPGLTRGSRFLLICDVALGSVKDFTEFARDLESAPEGYQSCHGVKNKPEVYPTHFQQDEYVIYSINQQRITYLVEFSLPGDDVMVGVPDNITGSDG</sequence>
<dbReference type="GO" id="GO:0003950">
    <property type="term" value="F:NAD+ poly-ADP-ribosyltransferase activity"/>
    <property type="evidence" value="ECO:0007669"/>
    <property type="project" value="UniProtKB-UniRule"/>
</dbReference>
<dbReference type="InterPro" id="IPR036616">
    <property type="entry name" value="Poly(ADP-ribose)pol_reg_dom_sf"/>
</dbReference>
<name>A0A7D9JSZ7_PARCT</name>
<evidence type="ECO:0000256" key="1">
    <source>
        <dbReference type="ARBA" id="ARBA00004123"/>
    </source>
</evidence>
<accession>A0A7D9JSZ7</accession>
<feature type="non-terminal residue" evidence="7">
    <location>
        <position position="340"/>
    </location>
</feature>